<feature type="region of interest" description="Disordered" evidence="1">
    <location>
        <begin position="148"/>
        <end position="193"/>
    </location>
</feature>
<dbReference type="Gramene" id="ESR47112">
    <property type="protein sequence ID" value="ESR47112"/>
    <property type="gene ID" value="CICLE_v10002010mg"/>
</dbReference>
<dbReference type="EMBL" id="KI536799">
    <property type="protein sequence ID" value="ESR47112.1"/>
    <property type="molecule type" value="Genomic_DNA"/>
</dbReference>
<dbReference type="PANTHER" id="PTHR33779:SF1">
    <property type="entry name" value="EXPRESSED PROTEIN"/>
    <property type="match status" value="1"/>
</dbReference>
<sequence length="297" mass="34184">MLSSLAKEKKAPTMNGNKQKKRWVYFIFLYFLRAVWPSGLLRYYIYTAISLSFLLSLSYSIFHTNEHSMTTNKEANSNIIAATSAKDSQSQASCPAECCMCGDYGVSNELFRCKVCQFRSQHRYCSNLYPKAESYQVCNWCLSQRDEKDKSQNSSNSSSSNKINGREGDDSKNVKNKKKNHDSSNNNNNNNNNRVLLMKSQRSINLKLQQPNNKPIEKQRSPERLPPPPTPTPRTRKRIITNGALEEKNLIKRKKSEEMANNNNNNNSNSNNTVTPVRRPFFRNKVRRYKLLDEVSS</sequence>
<accession>V4T1T4</accession>
<organism evidence="4 5">
    <name type="scientific">Citrus clementina</name>
    <name type="common">Clementine</name>
    <name type="synonym">Citrus deliciosa x Citrus sinensis</name>
    <dbReference type="NCBI Taxonomy" id="85681"/>
    <lineage>
        <taxon>Eukaryota</taxon>
        <taxon>Viridiplantae</taxon>
        <taxon>Streptophyta</taxon>
        <taxon>Embryophyta</taxon>
        <taxon>Tracheophyta</taxon>
        <taxon>Spermatophyta</taxon>
        <taxon>Magnoliopsida</taxon>
        <taxon>eudicotyledons</taxon>
        <taxon>Gunneridae</taxon>
        <taxon>Pentapetalae</taxon>
        <taxon>rosids</taxon>
        <taxon>malvids</taxon>
        <taxon>Sapindales</taxon>
        <taxon>Rutaceae</taxon>
        <taxon>Aurantioideae</taxon>
        <taxon>Citrus</taxon>
    </lineage>
</organism>
<dbReference type="AlphaFoldDB" id="V4T1T4"/>
<feature type="compositionally biased region" description="Low complexity" evidence="1">
    <location>
        <begin position="261"/>
        <end position="272"/>
    </location>
</feature>
<dbReference type="InParanoid" id="V4T1T4"/>
<protein>
    <recommendedName>
        <fullName evidence="3">PHD-type zinc finger plants domain-containing protein</fullName>
    </recommendedName>
</protein>
<proteinExistence type="predicted"/>
<dbReference type="STRING" id="85681.V4T1T4"/>
<evidence type="ECO:0000313" key="5">
    <source>
        <dbReference type="Proteomes" id="UP000030687"/>
    </source>
</evidence>
<evidence type="ECO:0000313" key="4">
    <source>
        <dbReference type="EMBL" id="ESR47112.1"/>
    </source>
</evidence>
<dbReference type="KEGG" id="cic:CICLE_v10002010mg"/>
<feature type="domain" description="PHD-type zinc finger plants" evidence="3">
    <location>
        <begin position="99"/>
        <end position="141"/>
    </location>
</feature>
<feature type="region of interest" description="Disordered" evidence="1">
    <location>
        <begin position="209"/>
        <end position="238"/>
    </location>
</feature>
<feature type="transmembrane region" description="Helical" evidence="2">
    <location>
        <begin position="21"/>
        <end position="37"/>
    </location>
</feature>
<feature type="compositionally biased region" description="Basic and acidic residues" evidence="1">
    <location>
        <begin position="164"/>
        <end position="173"/>
    </location>
</feature>
<keyword evidence="2" id="KW-0472">Membrane</keyword>
<feature type="compositionally biased region" description="Low complexity" evidence="1">
    <location>
        <begin position="152"/>
        <end position="161"/>
    </location>
</feature>
<keyword evidence="5" id="KW-1185">Reference proteome</keyword>
<dbReference type="Proteomes" id="UP000030687">
    <property type="component" value="Unassembled WGS sequence"/>
</dbReference>
<evidence type="ECO:0000256" key="2">
    <source>
        <dbReference type="SAM" id="Phobius"/>
    </source>
</evidence>
<evidence type="ECO:0000256" key="1">
    <source>
        <dbReference type="SAM" id="MobiDB-lite"/>
    </source>
</evidence>
<feature type="region of interest" description="Disordered" evidence="1">
    <location>
        <begin position="253"/>
        <end position="277"/>
    </location>
</feature>
<dbReference type="eggNOG" id="ENOG502S0CS">
    <property type="taxonomic scope" value="Eukaryota"/>
</dbReference>
<dbReference type="Pfam" id="PF25054">
    <property type="entry name" value="PHD_pln"/>
    <property type="match status" value="1"/>
</dbReference>
<reference evidence="4 5" key="1">
    <citation type="submission" date="2013-10" db="EMBL/GenBank/DDBJ databases">
        <authorList>
            <consortium name="International Citrus Genome Consortium"/>
            <person name="Jenkins J."/>
            <person name="Schmutz J."/>
            <person name="Prochnik S."/>
            <person name="Rokhsar D."/>
            <person name="Gmitter F."/>
            <person name="Ollitrault P."/>
            <person name="Machado M."/>
            <person name="Talon M."/>
            <person name="Wincker P."/>
            <person name="Jaillon O."/>
            <person name="Morgante M."/>
        </authorList>
    </citation>
    <scope>NUCLEOTIDE SEQUENCE</scope>
    <source>
        <strain evidence="5">cv. Clemenules</strain>
    </source>
</reference>
<name>V4T1T4_CITCL</name>
<feature type="compositionally biased region" description="Low complexity" evidence="1">
    <location>
        <begin position="183"/>
        <end position="193"/>
    </location>
</feature>
<keyword evidence="2" id="KW-0812">Transmembrane</keyword>
<keyword evidence="2" id="KW-1133">Transmembrane helix</keyword>
<gene>
    <name evidence="4" type="ORF">CICLE_v10002010mg</name>
</gene>
<dbReference type="InterPro" id="IPR056874">
    <property type="entry name" value="PHD_dom_pln"/>
</dbReference>
<evidence type="ECO:0000259" key="3">
    <source>
        <dbReference type="Pfam" id="PF25054"/>
    </source>
</evidence>
<dbReference type="PANTHER" id="PTHR33779">
    <property type="entry name" value="EXPRESSED PROTEIN"/>
    <property type="match status" value="1"/>
</dbReference>
<dbReference type="OMA" id="SYELFQC"/>